<feature type="domain" description="Pyruvate carboxyltransferase" evidence="10">
    <location>
        <begin position="6"/>
        <end position="267"/>
    </location>
</feature>
<comment type="similarity">
    <text evidence="2">Belongs to the alpha-IPM synthase/homocitrate synthase family. LeuA type 1 subfamily.</text>
</comment>
<dbReference type="CDD" id="cd07940">
    <property type="entry name" value="DRE_TIM_IPMS"/>
    <property type="match status" value="1"/>
</dbReference>
<evidence type="ECO:0000256" key="9">
    <source>
        <dbReference type="RuleBase" id="RU003523"/>
    </source>
</evidence>
<evidence type="ECO:0000256" key="1">
    <source>
        <dbReference type="ARBA" id="ARBA00004689"/>
    </source>
</evidence>
<evidence type="ECO:0000256" key="3">
    <source>
        <dbReference type="ARBA" id="ARBA00012973"/>
    </source>
</evidence>
<dbReference type="InterPro" id="IPR002034">
    <property type="entry name" value="AIPM/Hcit_synth_CS"/>
</dbReference>
<dbReference type="InterPro" id="IPR054691">
    <property type="entry name" value="LeuA/HCS_post-cat"/>
</dbReference>
<evidence type="ECO:0000256" key="4">
    <source>
        <dbReference type="ARBA" id="ARBA00022430"/>
    </source>
</evidence>
<dbReference type="PANTHER" id="PTHR10277:SF9">
    <property type="entry name" value="2-ISOPROPYLMALATE SYNTHASE 1, CHLOROPLASTIC-RELATED"/>
    <property type="match status" value="1"/>
</dbReference>
<dbReference type="Pfam" id="PF00682">
    <property type="entry name" value="HMGL-like"/>
    <property type="match status" value="1"/>
</dbReference>
<keyword evidence="12" id="KW-1185">Reference proteome</keyword>
<comment type="pathway">
    <text evidence="1">Amino-acid biosynthesis; L-leucine biosynthesis; L-leucine from 3-methyl-2-oxobutanoate: step 1/4.</text>
</comment>
<dbReference type="Gene3D" id="3.20.20.70">
    <property type="entry name" value="Aldolase class I"/>
    <property type="match status" value="1"/>
</dbReference>
<sequence>MTPQKVVIFDTTLRDGEQVPGCKLNTAEKVSLAVQLEQLGVDVIEAGFPISSPGDFESVRQIGATIRDAIVCGLSRAVLKDIEVAAEALKGARRPRIHTGIGTSDFHIRSKFNSTREVILERVTQCVRWARNFTDDVEFYAEDAGRTDNEYLARVIEAAIRAGARTVNIPDTTGYCLPQQYGEKIAYLVNHVPNIDKAIISCHCHNDLGLATANAIAGVIAGARQIECTINGLGERAGNTSLEEVVMVLRQHRDLGLYTNVRPQELNPISRLVSETMRMPVQPNKAIVGANAFSHSSGIHQDGFLKNAQTYEIISPEEVGAEQSRIVLTARSGRSALAYRFQKLGYQYVRDDIDFLYEAFLKVADTKKEVNEEDLLQLAQSYASAQAV</sequence>
<dbReference type="PROSITE" id="PS00815">
    <property type="entry name" value="AIPM_HOMOCIT_SYNTH_1"/>
    <property type="match status" value="1"/>
</dbReference>
<dbReference type="Pfam" id="PF22617">
    <property type="entry name" value="HCS_D2"/>
    <property type="match status" value="1"/>
</dbReference>
<dbReference type="InterPro" id="IPR050073">
    <property type="entry name" value="2-IPM_HCS-like"/>
</dbReference>
<reference evidence="12" key="1">
    <citation type="journal article" date="2019" name="Int. J. Syst. Evol. Microbiol.">
        <title>The Global Catalogue of Microorganisms (GCM) 10K type strain sequencing project: providing services to taxonomists for standard genome sequencing and annotation.</title>
        <authorList>
            <consortium name="The Broad Institute Genomics Platform"/>
            <consortium name="The Broad Institute Genome Sequencing Center for Infectious Disease"/>
            <person name="Wu L."/>
            <person name="Ma J."/>
        </authorList>
    </citation>
    <scope>NUCLEOTIDE SEQUENCE [LARGE SCALE GENOMIC DNA]</scope>
    <source>
        <strain evidence="12">JCM 17919</strain>
    </source>
</reference>
<protein>
    <recommendedName>
        <fullName evidence="3">2-isopropylmalate synthase</fullName>
        <ecNumber evidence="3">2.3.3.13</ecNumber>
    </recommendedName>
</protein>
<keyword evidence="5" id="KW-0028">Amino-acid biosynthesis</keyword>
<evidence type="ECO:0000313" key="11">
    <source>
        <dbReference type="EMBL" id="GAA4332580.1"/>
    </source>
</evidence>
<organism evidence="11 12">
    <name type="scientific">Flaviaesturariibacter amylovorans</name>
    <dbReference type="NCBI Taxonomy" id="1084520"/>
    <lineage>
        <taxon>Bacteria</taxon>
        <taxon>Pseudomonadati</taxon>
        <taxon>Bacteroidota</taxon>
        <taxon>Chitinophagia</taxon>
        <taxon>Chitinophagales</taxon>
        <taxon>Chitinophagaceae</taxon>
        <taxon>Flaviaestuariibacter</taxon>
    </lineage>
</organism>
<evidence type="ECO:0000256" key="7">
    <source>
        <dbReference type="ARBA" id="ARBA00023211"/>
    </source>
</evidence>
<dbReference type="InterPro" id="IPR000891">
    <property type="entry name" value="PYR_CT"/>
</dbReference>
<dbReference type="InterPro" id="IPR013785">
    <property type="entry name" value="Aldolase_TIM"/>
</dbReference>
<keyword evidence="8" id="KW-0100">Branched-chain amino acid biosynthesis</keyword>
<evidence type="ECO:0000256" key="8">
    <source>
        <dbReference type="ARBA" id="ARBA00023304"/>
    </source>
</evidence>
<evidence type="ECO:0000256" key="6">
    <source>
        <dbReference type="ARBA" id="ARBA00022679"/>
    </source>
</evidence>
<dbReference type="PANTHER" id="PTHR10277">
    <property type="entry name" value="HOMOCITRATE SYNTHASE-RELATED"/>
    <property type="match status" value="1"/>
</dbReference>
<accession>A0ABP8H0F1</accession>
<dbReference type="EC" id="2.3.3.13" evidence="3"/>
<evidence type="ECO:0000313" key="12">
    <source>
        <dbReference type="Proteomes" id="UP001501725"/>
    </source>
</evidence>
<keyword evidence="4" id="KW-0432">Leucine biosynthesis</keyword>
<dbReference type="PROSITE" id="PS00816">
    <property type="entry name" value="AIPM_HOMOCIT_SYNTH_2"/>
    <property type="match status" value="1"/>
</dbReference>
<dbReference type="RefSeq" id="WP_345256108.1">
    <property type="nucleotide sequence ID" value="NZ_BAABGY010000007.1"/>
</dbReference>
<comment type="caution">
    <text evidence="11">The sequence shown here is derived from an EMBL/GenBank/DDBJ whole genome shotgun (WGS) entry which is preliminary data.</text>
</comment>
<gene>
    <name evidence="11" type="ORF">GCM10023184_25260</name>
</gene>
<evidence type="ECO:0000259" key="10">
    <source>
        <dbReference type="PROSITE" id="PS50991"/>
    </source>
</evidence>
<dbReference type="SUPFAM" id="SSF51569">
    <property type="entry name" value="Aldolase"/>
    <property type="match status" value="1"/>
</dbReference>
<dbReference type="EMBL" id="BAABGY010000007">
    <property type="protein sequence ID" value="GAA4332580.1"/>
    <property type="molecule type" value="Genomic_DNA"/>
</dbReference>
<dbReference type="Proteomes" id="UP001501725">
    <property type="component" value="Unassembled WGS sequence"/>
</dbReference>
<name>A0ABP8H0F1_9BACT</name>
<evidence type="ECO:0000256" key="5">
    <source>
        <dbReference type="ARBA" id="ARBA00022605"/>
    </source>
</evidence>
<dbReference type="NCBIfam" id="NF002086">
    <property type="entry name" value="PRK00915.1-3"/>
    <property type="match status" value="1"/>
</dbReference>
<keyword evidence="6 9" id="KW-0808">Transferase</keyword>
<proteinExistence type="inferred from homology"/>
<keyword evidence="7" id="KW-0464">Manganese</keyword>
<dbReference type="PROSITE" id="PS50991">
    <property type="entry name" value="PYR_CT"/>
    <property type="match status" value="1"/>
</dbReference>
<dbReference type="Gene3D" id="1.10.238.260">
    <property type="match status" value="1"/>
</dbReference>
<evidence type="ECO:0000256" key="2">
    <source>
        <dbReference type="ARBA" id="ARBA00009396"/>
    </source>
</evidence>